<evidence type="ECO:0000256" key="3">
    <source>
        <dbReference type="ARBA" id="ARBA00022679"/>
    </source>
</evidence>
<dbReference type="AlphaFoldDB" id="A0A8B7CN11"/>
<dbReference type="InterPro" id="IPR050481">
    <property type="entry name" value="UDP-glycosyltransf_plant"/>
</dbReference>
<dbReference type="EC" id="2.4.1.-" evidence="5"/>
<keyword evidence="3 4" id="KW-0808">Transferase</keyword>
<dbReference type="SUPFAM" id="SSF53756">
    <property type="entry name" value="UDP-Glycosyltransferase/glycogen phosphorylase"/>
    <property type="match status" value="1"/>
</dbReference>
<dbReference type="KEGG" id="pda:103716468"/>
<protein>
    <recommendedName>
        <fullName evidence="5">Glycosyltransferase</fullName>
        <ecNumber evidence="5">2.4.1.-</ecNumber>
    </recommendedName>
</protein>
<keyword evidence="6" id="KW-1185">Reference proteome</keyword>
<dbReference type="Pfam" id="PF00201">
    <property type="entry name" value="UDPGT"/>
    <property type="match status" value="1"/>
</dbReference>
<reference evidence="6" key="1">
    <citation type="journal article" date="2019" name="Nat. Commun.">
        <title>Genome-wide association mapping of date palm fruit traits.</title>
        <authorList>
            <person name="Hazzouri K.M."/>
            <person name="Gros-Balthazard M."/>
            <person name="Flowers J.M."/>
            <person name="Copetti D."/>
            <person name="Lemansour A."/>
            <person name="Lebrun M."/>
            <person name="Masmoudi K."/>
            <person name="Ferrand S."/>
            <person name="Dhar M.I."/>
            <person name="Fresquez Z.A."/>
            <person name="Rosas U."/>
            <person name="Zhang J."/>
            <person name="Talag J."/>
            <person name="Lee S."/>
            <person name="Kudrna D."/>
            <person name="Powell R.F."/>
            <person name="Leitch I.J."/>
            <person name="Krueger R.R."/>
            <person name="Wing R.A."/>
            <person name="Amiri K.M.A."/>
            <person name="Purugganan M.D."/>
        </authorList>
    </citation>
    <scope>NUCLEOTIDE SEQUENCE [LARGE SCALE GENOMIC DNA]</scope>
    <source>
        <strain evidence="6">cv. Khalas</strain>
    </source>
</reference>
<gene>
    <name evidence="7" type="primary">LOC103716468</name>
</gene>
<dbReference type="Gene3D" id="3.40.50.2000">
    <property type="entry name" value="Glycogen Phosphorylase B"/>
    <property type="match status" value="2"/>
</dbReference>
<name>A0A8B7CN11_PHODC</name>
<dbReference type="PANTHER" id="PTHR48048">
    <property type="entry name" value="GLYCOSYLTRANSFERASE"/>
    <property type="match status" value="1"/>
</dbReference>
<evidence type="ECO:0000313" key="6">
    <source>
        <dbReference type="Proteomes" id="UP000228380"/>
    </source>
</evidence>
<evidence type="ECO:0000256" key="2">
    <source>
        <dbReference type="ARBA" id="ARBA00022676"/>
    </source>
</evidence>
<dbReference type="OrthoDB" id="5835829at2759"/>
<dbReference type="CDD" id="cd03784">
    <property type="entry name" value="GT1_Gtf-like"/>
    <property type="match status" value="1"/>
</dbReference>
<keyword evidence="2 4" id="KW-0328">Glycosyltransferase</keyword>
<dbReference type="PANTHER" id="PTHR48048:SF76">
    <property type="entry name" value="UDP-GLYCOSYLTRANSFERASE 708D1-LIKE"/>
    <property type="match status" value="1"/>
</dbReference>
<sequence length="465" mass="49744">MPPPEMRTSGDSRRGAPHIALLPSAGMGHLTPFCRLAVALSDSGCDVSFITVQPTVSSAESRRVAALLAAFPRLRPLDFRLADFDPSAFASTDPFFLRFEAIRRSAHLLPALLAAASPPVSAVVVDISLVSTFLPVLAGVGLPCYLLFTASAAMLSLCAHFPAYIAAKTTAGVGDVEIPGLRTVPKSSIPLPLHDPNNLFTTQFVENGRILQKACGILINTFHALEQEALDALNGGKVVPAGLPPVVAIGPLKPVIGCEGGSPLPWLDAQPARSVVYVSFGSRTAMSAEQMKELGTGLERSGCRFLWVVKSKVVDREEEVELEELLGEEYLERVRERGLVVKGWVEQEEILGHVAVGGFLSHCGWNSVTEAALHGVPILAWPRLGDQRVNADVMARGGLGIWVKEWSWEGEEKVVRGEEIGERVRELMEDEGLRASAARLGKEAVKAVAVDGSSGKGLAEFIGKL</sequence>
<dbReference type="GO" id="GO:0035251">
    <property type="term" value="F:UDP-glucosyltransferase activity"/>
    <property type="evidence" value="ECO:0007669"/>
    <property type="project" value="InterPro"/>
</dbReference>
<dbReference type="Proteomes" id="UP000228380">
    <property type="component" value="Chromosome 1"/>
</dbReference>
<proteinExistence type="inferred from homology"/>
<evidence type="ECO:0000256" key="4">
    <source>
        <dbReference type="RuleBase" id="RU003718"/>
    </source>
</evidence>
<organism evidence="6 7">
    <name type="scientific">Phoenix dactylifera</name>
    <name type="common">Date palm</name>
    <dbReference type="NCBI Taxonomy" id="42345"/>
    <lineage>
        <taxon>Eukaryota</taxon>
        <taxon>Viridiplantae</taxon>
        <taxon>Streptophyta</taxon>
        <taxon>Embryophyta</taxon>
        <taxon>Tracheophyta</taxon>
        <taxon>Spermatophyta</taxon>
        <taxon>Magnoliopsida</taxon>
        <taxon>Liliopsida</taxon>
        <taxon>Arecaceae</taxon>
        <taxon>Coryphoideae</taxon>
        <taxon>Phoeniceae</taxon>
        <taxon>Phoenix</taxon>
    </lineage>
</organism>
<evidence type="ECO:0000313" key="7">
    <source>
        <dbReference type="RefSeq" id="XP_008802698.2"/>
    </source>
</evidence>
<reference evidence="7" key="2">
    <citation type="submission" date="2025-08" db="UniProtKB">
        <authorList>
            <consortium name="RefSeq"/>
        </authorList>
    </citation>
    <scope>IDENTIFICATION</scope>
    <source>
        <tissue evidence="7">Young leaves</tissue>
    </source>
</reference>
<dbReference type="PROSITE" id="PS00375">
    <property type="entry name" value="UDPGT"/>
    <property type="match status" value="1"/>
</dbReference>
<dbReference type="InterPro" id="IPR035595">
    <property type="entry name" value="UDP_glycos_trans_CS"/>
</dbReference>
<dbReference type="FunFam" id="3.40.50.2000:FF:000124">
    <property type="entry name" value="Glycosyltransferase"/>
    <property type="match status" value="1"/>
</dbReference>
<dbReference type="GeneID" id="103716468"/>
<evidence type="ECO:0000256" key="5">
    <source>
        <dbReference type="RuleBase" id="RU362057"/>
    </source>
</evidence>
<evidence type="ECO:0000256" key="1">
    <source>
        <dbReference type="ARBA" id="ARBA00009995"/>
    </source>
</evidence>
<dbReference type="FunFam" id="3.40.50.2000:FF:000127">
    <property type="entry name" value="Glycosyltransferase"/>
    <property type="match status" value="1"/>
</dbReference>
<dbReference type="InterPro" id="IPR002213">
    <property type="entry name" value="UDP_glucos_trans"/>
</dbReference>
<accession>A0A8B7CN11</accession>
<dbReference type="RefSeq" id="XP_008802698.2">
    <property type="nucleotide sequence ID" value="XM_008804476.4"/>
</dbReference>
<comment type="similarity">
    <text evidence="1 4">Belongs to the UDP-glycosyltransferase family.</text>
</comment>